<feature type="signal peptide" evidence="5">
    <location>
        <begin position="1"/>
        <end position="27"/>
    </location>
</feature>
<keyword evidence="1 5" id="KW-0732">Signal</keyword>
<evidence type="ECO:0000256" key="2">
    <source>
        <dbReference type="ARBA" id="ARBA00023157"/>
    </source>
</evidence>
<evidence type="ECO:0000256" key="3">
    <source>
        <dbReference type="ARBA" id="ARBA00023180"/>
    </source>
</evidence>
<feature type="domain" description="Spondin-like TSP1" evidence="6">
    <location>
        <begin position="158"/>
        <end position="209"/>
    </location>
</feature>
<dbReference type="AlphaFoldDB" id="A0A7S1NC01"/>
<keyword evidence="3" id="KW-0325">Glycoprotein</keyword>
<feature type="region of interest" description="Disordered" evidence="4">
    <location>
        <begin position="382"/>
        <end position="443"/>
    </location>
</feature>
<dbReference type="SUPFAM" id="SSF82895">
    <property type="entry name" value="TSP-1 type 1 repeat"/>
    <property type="match status" value="4"/>
</dbReference>
<evidence type="ECO:0000313" key="7">
    <source>
        <dbReference type="EMBL" id="CAD9010095.1"/>
    </source>
</evidence>
<protein>
    <recommendedName>
        <fullName evidence="6">Spondin-like TSP1 domain-containing protein</fullName>
    </recommendedName>
</protein>
<name>A0A7S1NC01_9EUGL</name>
<sequence length="949" mass="105761">MGIPTRVIPLVAAALALLITVLYVSISSDIGQEQWVEPTNAGVGEVITLQKNPPHVSFEGLTNEQKEKKKRPGKLEADEVARLQIEVDRVKSQLHALQNKPKDESIDAPLPSSMAEEMKKKDSDDSLRAEPKASSPSPLDGPNGSAVPEVAEKQPVDCVMAEWGEWSVCSATCGGGSQLRTRYHTTASAHGGAPCGEREETRTCETDPCPVDCVLGTWTEWSACSASCGGGSQVRTRPVDTVALHGGAPCEATEDTRDCATEACAETVDCLTTEWTAWSECSVSCGGGRQLRTRSVETQPTEGGAPCPPTEETQDCGTKACAAKVHCQLTEWTAWSACSVSCGGGRQLRTRSIEVQPAAGAAPCGPTEEIRDCLWEACEVEPPPKAPGKPRKPSKGNTAADPGVPDRESKEAAAKLRGGKAEARAEAEPREKKSKPPNLKNTLKVDKEHILPKGDGLTHLQRLGIQPILASIMGWPHSNSFKLTDQERRYVKTYPVKASKDESVAAGLQLFPDSLRQKWEGWIALPDKTPVDAQKPKWSALPPVSLWVRCHAPGAKKFLTLLLESMEWFWPAGYGKLVVVLDDESARDHTFGDFLHHVKPHPQIRYQPDPGDIFPSKICGRSKGYDRQMWSGFYADLYTDDDLIAIVDDDCLFVTPVAPEDLFEDGKPRVIGKQTVWMEDEGKYLVKGVDNGRWAYTTERMLRLKQAADFMWNFPILIKRSTFIGVRRWVAHVHNSTFDEAFTKLADTLQRGESYCQINVILNYAWYFQREEYKWHLQSVPGSPLQNGTFNTNHIRLATHARGLTQEKIYNYMIEGYCYACLYMENCKNTEVMGQNRNKKTLHQPVLHNWDHTGILWTEKSLGGYGSPQRAQNEHYEHVKSLPFAWPPSLDIIIERRMEYFADCSKPPDDKNCTSEHAHRHDMFQRVRASRSKHEKDFLEMCKKLIGHD</sequence>
<accession>A0A7S1NC01</accession>
<feature type="domain" description="Spondin-like TSP1" evidence="6">
    <location>
        <begin position="213"/>
        <end position="264"/>
    </location>
</feature>
<dbReference type="EMBL" id="HBGA01057429">
    <property type="protein sequence ID" value="CAD9010095.1"/>
    <property type="molecule type" value="Transcribed_RNA"/>
</dbReference>
<dbReference type="InterPro" id="IPR036383">
    <property type="entry name" value="TSP1_rpt_sf"/>
</dbReference>
<dbReference type="InterPro" id="IPR039942">
    <property type="entry name" value="SBSPO"/>
</dbReference>
<feature type="region of interest" description="Disordered" evidence="4">
    <location>
        <begin position="54"/>
        <end position="75"/>
    </location>
</feature>
<keyword evidence="2" id="KW-1015">Disulfide bond</keyword>
<dbReference type="SMART" id="SM00209">
    <property type="entry name" value="TSP1"/>
    <property type="match status" value="4"/>
</dbReference>
<dbReference type="InterPro" id="IPR000884">
    <property type="entry name" value="TSP1_rpt"/>
</dbReference>
<feature type="compositionally biased region" description="Basic and acidic residues" evidence="4">
    <location>
        <begin position="116"/>
        <end position="131"/>
    </location>
</feature>
<dbReference type="Pfam" id="PF19028">
    <property type="entry name" value="TSP1_spondin"/>
    <property type="match status" value="4"/>
</dbReference>
<feature type="region of interest" description="Disordered" evidence="4">
    <location>
        <begin position="94"/>
        <end position="149"/>
    </location>
</feature>
<dbReference type="PANTHER" id="PTHR20920">
    <property type="entry name" value="RPE-SPONDIN"/>
    <property type="match status" value="1"/>
</dbReference>
<feature type="domain" description="Spondin-like TSP1" evidence="6">
    <location>
        <begin position="327"/>
        <end position="378"/>
    </location>
</feature>
<feature type="chain" id="PRO_5031505071" description="Spondin-like TSP1 domain-containing protein" evidence="5">
    <location>
        <begin position="28"/>
        <end position="949"/>
    </location>
</feature>
<organism evidence="7">
    <name type="scientific">Eutreptiella gymnastica</name>
    <dbReference type="NCBI Taxonomy" id="73025"/>
    <lineage>
        <taxon>Eukaryota</taxon>
        <taxon>Discoba</taxon>
        <taxon>Euglenozoa</taxon>
        <taxon>Euglenida</taxon>
        <taxon>Spirocuta</taxon>
        <taxon>Euglenophyceae</taxon>
        <taxon>Eutreptiales</taxon>
        <taxon>Eutreptiaceae</taxon>
        <taxon>Eutreptiella</taxon>
    </lineage>
</organism>
<feature type="compositionally biased region" description="Basic and acidic residues" evidence="4">
    <location>
        <begin position="404"/>
        <end position="431"/>
    </location>
</feature>
<evidence type="ECO:0000256" key="5">
    <source>
        <dbReference type="SAM" id="SignalP"/>
    </source>
</evidence>
<reference evidence="7" key="1">
    <citation type="submission" date="2021-01" db="EMBL/GenBank/DDBJ databases">
        <authorList>
            <person name="Corre E."/>
            <person name="Pelletier E."/>
            <person name="Niang G."/>
            <person name="Scheremetjew M."/>
            <person name="Finn R."/>
            <person name="Kale V."/>
            <person name="Holt S."/>
            <person name="Cochrane G."/>
            <person name="Meng A."/>
            <person name="Brown T."/>
            <person name="Cohen L."/>
        </authorList>
    </citation>
    <scope>NUCLEOTIDE SEQUENCE</scope>
    <source>
        <strain evidence="7">NIES-381</strain>
    </source>
</reference>
<evidence type="ECO:0000256" key="4">
    <source>
        <dbReference type="SAM" id="MobiDB-lite"/>
    </source>
</evidence>
<dbReference type="Gene3D" id="2.20.100.10">
    <property type="entry name" value="Thrombospondin type-1 (TSP1) repeat"/>
    <property type="match status" value="4"/>
</dbReference>
<evidence type="ECO:0000256" key="1">
    <source>
        <dbReference type="ARBA" id="ARBA00022729"/>
    </source>
</evidence>
<dbReference type="PROSITE" id="PS50092">
    <property type="entry name" value="TSP1"/>
    <property type="match status" value="4"/>
</dbReference>
<dbReference type="PANTHER" id="PTHR20920:SF5">
    <property type="entry name" value="SMB DOMAIN-CONTAINING PROTEIN"/>
    <property type="match status" value="1"/>
</dbReference>
<dbReference type="InterPro" id="IPR044004">
    <property type="entry name" value="TSP1_spondin_dom"/>
</dbReference>
<feature type="domain" description="Spondin-like TSP1" evidence="6">
    <location>
        <begin position="270"/>
        <end position="321"/>
    </location>
</feature>
<proteinExistence type="predicted"/>
<evidence type="ECO:0000259" key="6">
    <source>
        <dbReference type="Pfam" id="PF19028"/>
    </source>
</evidence>
<gene>
    <name evidence="7" type="ORF">EGYM00392_LOCUS21190</name>
</gene>